<protein>
    <recommendedName>
        <fullName evidence="3">Interleukin-1</fullName>
    </recommendedName>
</protein>
<dbReference type="Ensembl" id="ENSCCRT00015074904.1">
    <property type="protein sequence ID" value="ENSCCRP00015072544.1"/>
    <property type="gene ID" value="ENSCCRG00015029376.1"/>
</dbReference>
<organism evidence="1 2">
    <name type="scientific">Cyprinus carpio</name>
    <name type="common">Common carp</name>
    <dbReference type="NCBI Taxonomy" id="7962"/>
    <lineage>
        <taxon>Eukaryota</taxon>
        <taxon>Metazoa</taxon>
        <taxon>Chordata</taxon>
        <taxon>Craniata</taxon>
        <taxon>Vertebrata</taxon>
        <taxon>Euteleostomi</taxon>
        <taxon>Actinopterygii</taxon>
        <taxon>Neopterygii</taxon>
        <taxon>Teleostei</taxon>
        <taxon>Ostariophysi</taxon>
        <taxon>Cypriniformes</taxon>
        <taxon>Cyprinidae</taxon>
        <taxon>Cyprininae</taxon>
        <taxon>Cyprinus</taxon>
    </lineage>
</organism>
<dbReference type="SUPFAM" id="SSF50353">
    <property type="entry name" value="Cytokine"/>
    <property type="match status" value="1"/>
</dbReference>
<sequence>MAAEGNLVSGGVMLLHTESEGKHSYEVKGFLNYNKGTFASNGDKLIMINNKYMEDLTPRAFAELLVEGSPSLTIHHSPKRKTEECESEEISVHTKEPTVMRFSLMMVREEDLEATGVEPSPEWESEDIEDDCFSDDNLLLVSMAGTRFSMVVPRGCDPVNPCNCCGGMNCQFNEVVVLPATAEITFNSSRILKRVNEQTNVILKSVLMGKYVTPENQIIILLQTALRLQDEDPNAEFNKGLWFVLFCLQSHNKKDLINICPGDQEKWPLVFYMSSDGDNIRRFESALYKGWFIYTQKVDSNVVGMQEDQFDSIQCAFSIIIMSEKGSC</sequence>
<reference evidence="1" key="1">
    <citation type="submission" date="2025-08" db="UniProtKB">
        <authorList>
            <consortium name="Ensembl"/>
        </authorList>
    </citation>
    <scope>IDENTIFICATION</scope>
</reference>
<dbReference type="Proteomes" id="UP000694700">
    <property type="component" value="Unplaced"/>
</dbReference>
<evidence type="ECO:0000313" key="2">
    <source>
        <dbReference type="Proteomes" id="UP000694700"/>
    </source>
</evidence>
<evidence type="ECO:0008006" key="3">
    <source>
        <dbReference type="Google" id="ProtNLM"/>
    </source>
</evidence>
<name>A0A8C1WVB7_CYPCA</name>
<dbReference type="InterPro" id="IPR008996">
    <property type="entry name" value="IL1/FGF"/>
</dbReference>
<proteinExistence type="predicted"/>
<dbReference type="AlphaFoldDB" id="A0A8C1WVB7"/>
<accession>A0A8C1WVB7</accession>
<evidence type="ECO:0000313" key="1">
    <source>
        <dbReference type="Ensembl" id="ENSCCRP00015072544.1"/>
    </source>
</evidence>
<dbReference type="Gene3D" id="2.80.10.50">
    <property type="match status" value="1"/>
</dbReference>